<evidence type="ECO:0000259" key="3">
    <source>
        <dbReference type="Pfam" id="PF00296"/>
    </source>
</evidence>
<dbReference type="GO" id="GO:0016705">
    <property type="term" value="F:oxidoreductase activity, acting on paired donors, with incorporation or reduction of molecular oxygen"/>
    <property type="evidence" value="ECO:0007669"/>
    <property type="project" value="InterPro"/>
</dbReference>
<dbReference type="Pfam" id="PF00296">
    <property type="entry name" value="Bac_luciferase"/>
    <property type="match status" value="1"/>
</dbReference>
<reference evidence="4 5" key="1">
    <citation type="submission" date="2016-10" db="EMBL/GenBank/DDBJ databases">
        <authorList>
            <person name="de Groot N.N."/>
        </authorList>
    </citation>
    <scope>NUCLEOTIDE SEQUENCE [LARGE SCALE GENOMIC DNA]</scope>
    <source>
        <strain evidence="4 5">LMG 23650</strain>
    </source>
</reference>
<dbReference type="AlphaFoldDB" id="A0A1I3T489"/>
<name>A0A1I3T489_9BURK</name>
<sequence length="349" mass="39385">MQIGTFLTMPAPEPRPSAEILARGIEVAVAAEELGFSHLWLAEHHFTNYAYSSRPLMLLSHIAARTKRIRLGTAIVPLPLHHPLIVAEELAILDVLSGGRAEAGFGKGYQQYQYQRFGLVKGARPKRDDEALEVLQRALHNPIVEFDGTEFQIPRTRLYPRPVQERMPFWVVVNSTRRDQIETAIARRMNFFTGGLEPISKLVNIRERYPDLAPQLDGVRIGTQRPVYVAESEADARDAIEHVRWNGRATLRLRHELGEVVDGVVCADPLQDEPSDEALRDDFVVIGTAEQCVRQLQRIRDGIGCDYFNASFWFGALPQARVLASMRRFAEQVLPAFEQTNVSEPEVQA</sequence>
<proteinExistence type="predicted"/>
<dbReference type="InterPro" id="IPR011251">
    <property type="entry name" value="Luciferase-like_dom"/>
</dbReference>
<dbReference type="RefSeq" id="WP_091017797.1">
    <property type="nucleotide sequence ID" value="NZ_CP041743.1"/>
</dbReference>
<dbReference type="PANTHER" id="PTHR30137:SF8">
    <property type="entry name" value="BLR5498 PROTEIN"/>
    <property type="match status" value="1"/>
</dbReference>
<dbReference type="STRING" id="420953.SAMN05192543_10981"/>
<keyword evidence="2 4" id="KW-0503">Monooxygenase</keyword>
<dbReference type="EMBL" id="FOQU01000009">
    <property type="protein sequence ID" value="SFJ65322.1"/>
    <property type="molecule type" value="Genomic_DNA"/>
</dbReference>
<dbReference type="GO" id="GO:0004497">
    <property type="term" value="F:monooxygenase activity"/>
    <property type="evidence" value="ECO:0007669"/>
    <property type="project" value="UniProtKB-KW"/>
</dbReference>
<evidence type="ECO:0000256" key="1">
    <source>
        <dbReference type="ARBA" id="ARBA00023002"/>
    </source>
</evidence>
<feature type="domain" description="Luciferase-like" evidence="3">
    <location>
        <begin position="1"/>
        <end position="301"/>
    </location>
</feature>
<evidence type="ECO:0000313" key="5">
    <source>
        <dbReference type="Proteomes" id="UP000199548"/>
    </source>
</evidence>
<keyword evidence="1" id="KW-0560">Oxidoreductase</keyword>
<gene>
    <name evidence="4" type="ORF">SAMN05192543_10981</name>
</gene>
<dbReference type="PANTHER" id="PTHR30137">
    <property type="entry name" value="LUCIFERASE-LIKE MONOOXYGENASE"/>
    <property type="match status" value="1"/>
</dbReference>
<dbReference type="GO" id="GO:0005829">
    <property type="term" value="C:cytosol"/>
    <property type="evidence" value="ECO:0007669"/>
    <property type="project" value="TreeGrafter"/>
</dbReference>
<evidence type="ECO:0000313" key="4">
    <source>
        <dbReference type="EMBL" id="SFJ65322.1"/>
    </source>
</evidence>
<dbReference type="Proteomes" id="UP000199548">
    <property type="component" value="Unassembled WGS sequence"/>
</dbReference>
<dbReference type="SUPFAM" id="SSF51679">
    <property type="entry name" value="Bacterial luciferase-like"/>
    <property type="match status" value="1"/>
</dbReference>
<accession>A0A1I3T489</accession>
<protein>
    <submittedName>
        <fullName evidence="4">Flavin-dependent oxidoreductase, luciferase family (Includes alkanesulfonate monooxygenase SsuD and methylene tetrahydromethanopterin reductase)</fullName>
    </submittedName>
</protein>
<organism evidence="4 5">
    <name type="scientific">Paraburkholderia megapolitana</name>
    <dbReference type="NCBI Taxonomy" id="420953"/>
    <lineage>
        <taxon>Bacteria</taxon>
        <taxon>Pseudomonadati</taxon>
        <taxon>Pseudomonadota</taxon>
        <taxon>Betaproteobacteria</taxon>
        <taxon>Burkholderiales</taxon>
        <taxon>Burkholderiaceae</taxon>
        <taxon>Paraburkholderia</taxon>
    </lineage>
</organism>
<keyword evidence="5" id="KW-1185">Reference proteome</keyword>
<dbReference type="Gene3D" id="3.20.20.30">
    <property type="entry name" value="Luciferase-like domain"/>
    <property type="match status" value="1"/>
</dbReference>
<dbReference type="InterPro" id="IPR050766">
    <property type="entry name" value="Bact_Lucif_Oxidored"/>
</dbReference>
<dbReference type="OrthoDB" id="7055978at2"/>
<evidence type="ECO:0000256" key="2">
    <source>
        <dbReference type="ARBA" id="ARBA00023033"/>
    </source>
</evidence>
<dbReference type="InterPro" id="IPR036661">
    <property type="entry name" value="Luciferase-like_sf"/>
</dbReference>